<feature type="transmembrane region" description="Helical" evidence="3">
    <location>
        <begin position="247"/>
        <end position="274"/>
    </location>
</feature>
<evidence type="ECO:0000313" key="9">
    <source>
        <dbReference type="Proteomes" id="UP000198424"/>
    </source>
</evidence>
<evidence type="ECO:0000313" key="8">
    <source>
        <dbReference type="Proteomes" id="UP000028712"/>
    </source>
</evidence>
<feature type="transmembrane region" description="Helical" evidence="3">
    <location>
        <begin position="294"/>
        <end position="312"/>
    </location>
</feature>
<dbReference type="Pfam" id="PF02709">
    <property type="entry name" value="Glyco_transf_7C"/>
    <property type="match status" value="1"/>
</dbReference>
<dbReference type="STRING" id="991.IW20_25250"/>
<evidence type="ECO:0000256" key="1">
    <source>
        <dbReference type="ARBA" id="ARBA00022679"/>
    </source>
</evidence>
<dbReference type="EMBL" id="JPRM01000062">
    <property type="protein sequence ID" value="KFF02523.1"/>
    <property type="molecule type" value="Genomic_DNA"/>
</dbReference>
<dbReference type="InterPro" id="IPR029044">
    <property type="entry name" value="Nucleotide-diphossugar_trans"/>
</dbReference>
<dbReference type="EMBL" id="MUGY01000047">
    <property type="protein sequence ID" value="OXA86336.1"/>
    <property type="molecule type" value="Genomic_DNA"/>
</dbReference>
<gene>
    <name evidence="7" type="ORF">B0A62_23680</name>
    <name evidence="6" type="ORF">IW20_25250</name>
</gene>
<reference evidence="6 8" key="1">
    <citation type="submission" date="2014-07" db="EMBL/GenBank/DDBJ databases">
        <title>Genome of Flavobacterium hydatis DSM 2063.</title>
        <authorList>
            <person name="Pipes S.E."/>
            <person name="Stropko S.J."/>
            <person name="Newman J.D."/>
        </authorList>
    </citation>
    <scope>NUCLEOTIDE SEQUENCE [LARGE SCALE GENOMIC DNA]</scope>
    <source>
        <strain evidence="6 8">DSM 2063</strain>
    </source>
</reference>
<dbReference type="RefSeq" id="WP_035628780.1">
    <property type="nucleotide sequence ID" value="NZ_JBEWQG010000028.1"/>
</dbReference>
<keyword evidence="1" id="KW-0808">Transferase</keyword>
<evidence type="ECO:0000259" key="5">
    <source>
        <dbReference type="Pfam" id="PF02709"/>
    </source>
</evidence>
<sequence length="323" mass="37594">MISIIVIGKNEGWRLTKCLESIYNIINSSQIEFEVIYVDSNSSDDSIERALVYEKVKVFKVTGLCNAAVARNVGANESTGDILFFVDGDMEIQLDFLNYIFNEKNQLVSEYVTGHLDDYFYDDKGIFITKSPRTYTNVLPKDAQVLSENGGIFIITRDKWIEVGGMNSKFKVNEDLDLAIRLRKKKVKIVRIPHLICLHHTIDYRNEKRMWNMLLSGYTLYPGIILREHLFDVYVLKRFIRSNYTAIFLLLAIIFYNSWAVLSVCIGVLAARSILHTLAMKSKANKIKYFFERLIYQFLSDISIWMAFLFFFPKKITPQYKRI</sequence>
<feature type="domain" description="Galactosyltransferase C-terminal" evidence="5">
    <location>
        <begin position="150"/>
        <end position="194"/>
    </location>
</feature>
<proteinExistence type="inferred from homology"/>
<dbReference type="Pfam" id="PF00535">
    <property type="entry name" value="Glycos_transf_2"/>
    <property type="match status" value="1"/>
</dbReference>
<dbReference type="AlphaFoldDB" id="A0A085ZDK9"/>
<evidence type="ECO:0000313" key="7">
    <source>
        <dbReference type="EMBL" id="OXA86336.1"/>
    </source>
</evidence>
<keyword evidence="9" id="KW-1185">Reference proteome</keyword>
<reference evidence="7 9" key="2">
    <citation type="submission" date="2016-11" db="EMBL/GenBank/DDBJ databases">
        <title>Whole genomes of Flavobacteriaceae.</title>
        <authorList>
            <person name="Stine C."/>
            <person name="Li C."/>
            <person name="Tadesse D."/>
        </authorList>
    </citation>
    <scope>NUCLEOTIDE SEQUENCE [LARGE SCALE GENOMIC DNA]</scope>
    <source>
        <strain evidence="7 9">ATCC 29551</strain>
    </source>
</reference>
<accession>A0A085ZDK9</accession>
<dbReference type="InterPro" id="IPR027791">
    <property type="entry name" value="Galactosyl_T_C"/>
</dbReference>
<dbReference type="SUPFAM" id="SSF53448">
    <property type="entry name" value="Nucleotide-diphospho-sugar transferases"/>
    <property type="match status" value="1"/>
</dbReference>
<dbReference type="Gene3D" id="3.90.550.10">
    <property type="entry name" value="Spore Coat Polysaccharide Biosynthesis Protein SpsA, Chain A"/>
    <property type="match status" value="1"/>
</dbReference>
<dbReference type="eggNOG" id="COG1215">
    <property type="taxonomic scope" value="Bacteria"/>
</dbReference>
<evidence type="ECO:0000313" key="6">
    <source>
        <dbReference type="EMBL" id="KFF02523.1"/>
    </source>
</evidence>
<dbReference type="PANTHER" id="PTHR43630">
    <property type="entry name" value="POLY-BETA-1,6-N-ACETYL-D-GLUCOSAMINE SYNTHASE"/>
    <property type="match status" value="1"/>
</dbReference>
<evidence type="ECO:0000256" key="2">
    <source>
        <dbReference type="ARBA" id="ARBA00038494"/>
    </source>
</evidence>
<dbReference type="PANTHER" id="PTHR43630:SF2">
    <property type="entry name" value="GLYCOSYLTRANSFERASE"/>
    <property type="match status" value="1"/>
</dbReference>
<dbReference type="InterPro" id="IPR001173">
    <property type="entry name" value="Glyco_trans_2-like"/>
</dbReference>
<organism evidence="6 8">
    <name type="scientific">Flavobacterium hydatis</name>
    <name type="common">Cytophaga aquatilis</name>
    <dbReference type="NCBI Taxonomy" id="991"/>
    <lineage>
        <taxon>Bacteria</taxon>
        <taxon>Pseudomonadati</taxon>
        <taxon>Bacteroidota</taxon>
        <taxon>Flavobacteriia</taxon>
        <taxon>Flavobacteriales</taxon>
        <taxon>Flavobacteriaceae</taxon>
        <taxon>Flavobacterium</taxon>
    </lineage>
</organism>
<dbReference type="Proteomes" id="UP000028712">
    <property type="component" value="Unassembled WGS sequence"/>
</dbReference>
<protein>
    <recommendedName>
        <fullName evidence="10">Glycosyltransferase 2-like domain-containing protein</fullName>
    </recommendedName>
</protein>
<keyword evidence="3" id="KW-0812">Transmembrane</keyword>
<name>A0A085ZDK9_FLAHY</name>
<dbReference type="GO" id="GO:0016740">
    <property type="term" value="F:transferase activity"/>
    <property type="evidence" value="ECO:0007669"/>
    <property type="project" value="UniProtKB-KW"/>
</dbReference>
<evidence type="ECO:0008006" key="10">
    <source>
        <dbReference type="Google" id="ProtNLM"/>
    </source>
</evidence>
<comment type="caution">
    <text evidence="6">The sequence shown here is derived from an EMBL/GenBank/DDBJ whole genome shotgun (WGS) entry which is preliminary data.</text>
</comment>
<keyword evidence="3" id="KW-0472">Membrane</keyword>
<keyword evidence="3" id="KW-1133">Transmembrane helix</keyword>
<dbReference type="Proteomes" id="UP000198424">
    <property type="component" value="Unassembled WGS sequence"/>
</dbReference>
<evidence type="ECO:0000259" key="4">
    <source>
        <dbReference type="Pfam" id="PF00535"/>
    </source>
</evidence>
<dbReference type="OrthoDB" id="9811884at2"/>
<evidence type="ECO:0000256" key="3">
    <source>
        <dbReference type="SAM" id="Phobius"/>
    </source>
</evidence>
<feature type="domain" description="Glycosyltransferase 2-like" evidence="4">
    <location>
        <begin position="3"/>
        <end position="145"/>
    </location>
</feature>
<comment type="similarity">
    <text evidence="2">Belongs to the glycosyltransferase 2 family. WaaE/KdtX subfamily.</text>
</comment>